<evidence type="ECO:0000313" key="1">
    <source>
        <dbReference type="EMBL" id="KMT04195.1"/>
    </source>
</evidence>
<gene>
    <name evidence="1" type="ORF">BVRB_8g184900</name>
</gene>
<proteinExistence type="predicted"/>
<name>A0A0J8BRR2_BETVV</name>
<keyword evidence="2" id="KW-1185">Reference proteome</keyword>
<organism evidence="1 2">
    <name type="scientific">Beta vulgaris subsp. vulgaris</name>
    <name type="common">Beet</name>
    <dbReference type="NCBI Taxonomy" id="3555"/>
    <lineage>
        <taxon>Eukaryota</taxon>
        <taxon>Viridiplantae</taxon>
        <taxon>Streptophyta</taxon>
        <taxon>Embryophyta</taxon>
        <taxon>Tracheophyta</taxon>
        <taxon>Spermatophyta</taxon>
        <taxon>Magnoliopsida</taxon>
        <taxon>eudicotyledons</taxon>
        <taxon>Gunneridae</taxon>
        <taxon>Pentapetalae</taxon>
        <taxon>Caryophyllales</taxon>
        <taxon>Chenopodiaceae</taxon>
        <taxon>Betoideae</taxon>
        <taxon>Beta</taxon>
    </lineage>
</organism>
<protein>
    <submittedName>
        <fullName evidence="1">Uncharacterized protein</fullName>
    </submittedName>
</protein>
<sequence>MEERCGDLSFCHQIESVIGTLFQIIRLSDSSAVCEDP</sequence>
<accession>A0A0J8BRR2</accession>
<evidence type="ECO:0000313" key="2">
    <source>
        <dbReference type="Proteomes" id="UP000035740"/>
    </source>
</evidence>
<dbReference type="Proteomes" id="UP000035740">
    <property type="component" value="Chromosome 8"/>
</dbReference>
<dbReference type="EMBL" id="KQ090157">
    <property type="protein sequence ID" value="KMT04195.1"/>
    <property type="molecule type" value="Genomic_DNA"/>
</dbReference>
<dbReference type="Gramene" id="KMT04195">
    <property type="protein sequence ID" value="KMT04195"/>
    <property type="gene ID" value="BVRB_8g184900"/>
</dbReference>
<dbReference type="AlphaFoldDB" id="A0A0J8BRR2"/>
<reference evidence="1 2" key="1">
    <citation type="journal article" date="2014" name="Nature">
        <title>The genome of the recently domesticated crop plant sugar beet (Beta vulgaris).</title>
        <authorList>
            <person name="Dohm J.C."/>
            <person name="Minoche A.E."/>
            <person name="Holtgrawe D."/>
            <person name="Capella-Gutierrez S."/>
            <person name="Zakrzewski F."/>
            <person name="Tafer H."/>
            <person name="Rupp O."/>
            <person name="Sorensen T.R."/>
            <person name="Stracke R."/>
            <person name="Reinhardt R."/>
            <person name="Goesmann A."/>
            <person name="Kraft T."/>
            <person name="Schulz B."/>
            <person name="Stadler P.F."/>
            <person name="Schmidt T."/>
            <person name="Gabaldon T."/>
            <person name="Lehrach H."/>
            <person name="Weisshaar B."/>
            <person name="Himmelbauer H."/>
        </authorList>
    </citation>
    <scope>NUCLEOTIDE SEQUENCE [LARGE SCALE GENOMIC DNA]</scope>
    <source>
        <tissue evidence="1">Taproot</tissue>
    </source>
</reference>